<dbReference type="InterPro" id="IPR038323">
    <property type="entry name" value="ArAE_1_C_sf"/>
</dbReference>
<gene>
    <name evidence="8" type="ORF">HMPREF1090_03248</name>
</gene>
<dbReference type="GO" id="GO:0005886">
    <property type="term" value="C:plasma membrane"/>
    <property type="evidence" value="ECO:0007669"/>
    <property type="project" value="UniProtKB-SubCell"/>
</dbReference>
<protein>
    <recommendedName>
        <fullName evidence="7">Putative aromatic acid exporter C-terminal domain-containing protein</fullName>
    </recommendedName>
</protein>
<dbReference type="PATRIC" id="fig|999408.3.peg.3514"/>
<dbReference type="RefSeq" id="WP_002593484.1">
    <property type="nucleotide sequence ID" value="NZ_KB850978.1"/>
</dbReference>
<evidence type="ECO:0000256" key="1">
    <source>
        <dbReference type="ARBA" id="ARBA00004651"/>
    </source>
</evidence>
<feature type="domain" description="Putative aromatic acid exporter C-terminal" evidence="7">
    <location>
        <begin position="151"/>
        <end position="315"/>
    </location>
</feature>
<dbReference type="Pfam" id="PF11728">
    <property type="entry name" value="ArAE_1_C"/>
    <property type="match status" value="1"/>
</dbReference>
<dbReference type="HOGENOM" id="CLU_067525_0_0_9"/>
<keyword evidence="3 6" id="KW-0812">Transmembrane</keyword>
<sequence length="333" mass="36739">MQRYGRFLKILKIAVGSLLAMAAAQALGLRYSSSAGVITLLSIQDTKRETLRVTAGRLLAFLAAMVLGPVSFALAGYRPLAMGIFLLMFTPLCMKWGIQEGISVNTVLMTHILAEGSMGMADIANEALLLFVGTGMGVLLNLYIPGSGAAIRSAQREIEEKFICLLSQMASELGEPGENGARTGGHGFQALEQALEQGERRAYEGMENSLLADTRYYLGYMGLRKNQFAILCRMRDCFSRMESKPDQASVVASLLESVSGSFHERNNALGLLDELEQVKLQMKAQPLPVHRQEFESRALLYLSLLELEQFLVLKKEFALGLSREEIRRFWGQA</sequence>
<evidence type="ECO:0000256" key="6">
    <source>
        <dbReference type="SAM" id="Phobius"/>
    </source>
</evidence>
<dbReference type="PANTHER" id="PTHR40064:SF1">
    <property type="entry name" value="MEMBRANE PROTEIN"/>
    <property type="match status" value="1"/>
</dbReference>
<dbReference type="InterPro" id="IPR021062">
    <property type="entry name" value="ArAE_1_C"/>
</dbReference>
<dbReference type="PANTHER" id="PTHR40064">
    <property type="entry name" value="MEMBRANE PROTEIN-RELATED"/>
    <property type="match status" value="1"/>
</dbReference>
<dbReference type="EMBL" id="AGYR01000036">
    <property type="protein sequence ID" value="ENZ12967.1"/>
    <property type="molecule type" value="Genomic_DNA"/>
</dbReference>
<evidence type="ECO:0000256" key="5">
    <source>
        <dbReference type="ARBA" id="ARBA00023136"/>
    </source>
</evidence>
<comment type="caution">
    <text evidence="8">The sequence shown here is derived from an EMBL/GenBank/DDBJ whole genome shotgun (WGS) entry which is preliminary data.</text>
</comment>
<evidence type="ECO:0000259" key="7">
    <source>
        <dbReference type="Pfam" id="PF11728"/>
    </source>
</evidence>
<organism evidence="8 9">
    <name type="scientific">[Clostridium] clostridioforme 90A8</name>
    <dbReference type="NCBI Taxonomy" id="999408"/>
    <lineage>
        <taxon>Bacteria</taxon>
        <taxon>Bacillati</taxon>
        <taxon>Bacillota</taxon>
        <taxon>Clostridia</taxon>
        <taxon>Lachnospirales</taxon>
        <taxon>Lachnospiraceae</taxon>
        <taxon>Enterocloster</taxon>
    </lineage>
</organism>
<keyword evidence="4 6" id="KW-1133">Transmembrane helix</keyword>
<evidence type="ECO:0000313" key="9">
    <source>
        <dbReference type="Proteomes" id="UP000013085"/>
    </source>
</evidence>
<reference evidence="8 9" key="1">
    <citation type="submission" date="2013-01" db="EMBL/GenBank/DDBJ databases">
        <title>The Genome Sequence of Clostridium clostridioforme 90A8.</title>
        <authorList>
            <consortium name="The Broad Institute Genome Sequencing Platform"/>
            <person name="Earl A."/>
            <person name="Ward D."/>
            <person name="Feldgarden M."/>
            <person name="Gevers D."/>
            <person name="Courvalin P."/>
            <person name="Lambert T."/>
            <person name="Walker B."/>
            <person name="Young S.K."/>
            <person name="Zeng Q."/>
            <person name="Gargeya S."/>
            <person name="Fitzgerald M."/>
            <person name="Haas B."/>
            <person name="Abouelleil A."/>
            <person name="Alvarado L."/>
            <person name="Arachchi H.M."/>
            <person name="Berlin A.M."/>
            <person name="Chapman S.B."/>
            <person name="Dewar J."/>
            <person name="Goldberg J."/>
            <person name="Griggs A."/>
            <person name="Gujja S."/>
            <person name="Hansen M."/>
            <person name="Howarth C."/>
            <person name="Imamovic A."/>
            <person name="Larimer J."/>
            <person name="McCowan C."/>
            <person name="Murphy C."/>
            <person name="Neiman D."/>
            <person name="Pearson M."/>
            <person name="Priest M."/>
            <person name="Roberts A."/>
            <person name="Saif S."/>
            <person name="Shea T."/>
            <person name="Sisk P."/>
            <person name="Sykes S."/>
            <person name="Wortman J."/>
            <person name="Nusbaum C."/>
            <person name="Birren B."/>
        </authorList>
    </citation>
    <scope>NUCLEOTIDE SEQUENCE [LARGE SCALE GENOMIC DNA]</scope>
    <source>
        <strain evidence="8 9">90A8</strain>
    </source>
</reference>
<keyword evidence="2" id="KW-1003">Cell membrane</keyword>
<feature type="transmembrane region" description="Helical" evidence="6">
    <location>
        <begin position="127"/>
        <end position="144"/>
    </location>
</feature>
<proteinExistence type="predicted"/>
<comment type="subcellular location">
    <subcellularLocation>
        <location evidence="1">Cell membrane</location>
        <topology evidence="1">Multi-pass membrane protein</topology>
    </subcellularLocation>
</comment>
<dbReference type="Gene3D" id="1.20.120.940">
    <property type="entry name" value="Putative aromatic acid exporter, C-terminal domain"/>
    <property type="match status" value="1"/>
</dbReference>
<name>A0A0E2H7W2_9FIRM</name>
<evidence type="ECO:0000256" key="4">
    <source>
        <dbReference type="ARBA" id="ARBA00022989"/>
    </source>
</evidence>
<feature type="transmembrane region" description="Helical" evidence="6">
    <location>
        <begin position="58"/>
        <end position="75"/>
    </location>
</feature>
<dbReference type="InterPro" id="IPR052984">
    <property type="entry name" value="UPF0421"/>
</dbReference>
<dbReference type="Proteomes" id="UP000013085">
    <property type="component" value="Unassembled WGS sequence"/>
</dbReference>
<dbReference type="InterPro" id="IPR010343">
    <property type="entry name" value="ArAE_1"/>
</dbReference>
<evidence type="ECO:0000256" key="3">
    <source>
        <dbReference type="ARBA" id="ARBA00022692"/>
    </source>
</evidence>
<accession>A0A0E2H7W2</accession>
<evidence type="ECO:0000313" key="8">
    <source>
        <dbReference type="EMBL" id="ENZ12967.1"/>
    </source>
</evidence>
<evidence type="ECO:0000256" key="2">
    <source>
        <dbReference type="ARBA" id="ARBA00022475"/>
    </source>
</evidence>
<dbReference type="Pfam" id="PF06081">
    <property type="entry name" value="ArAE_1"/>
    <property type="match status" value="1"/>
</dbReference>
<dbReference type="AlphaFoldDB" id="A0A0E2H7W2"/>
<keyword evidence="5 6" id="KW-0472">Membrane</keyword>